<name>A0A0G0Y9S0_9BACT</name>
<accession>A0A0G0Y9S0</accession>
<protein>
    <recommendedName>
        <fullName evidence="3">DUF721 domain-containing protein</fullName>
    </recommendedName>
</protein>
<dbReference type="Proteomes" id="UP000034746">
    <property type="component" value="Unassembled WGS sequence"/>
</dbReference>
<reference evidence="1 2" key="1">
    <citation type="journal article" date="2015" name="Nature">
        <title>rRNA introns, odd ribosomes, and small enigmatic genomes across a large radiation of phyla.</title>
        <authorList>
            <person name="Brown C.T."/>
            <person name="Hug L.A."/>
            <person name="Thomas B.C."/>
            <person name="Sharon I."/>
            <person name="Castelle C.J."/>
            <person name="Singh A."/>
            <person name="Wilkins M.J."/>
            <person name="Williams K.H."/>
            <person name="Banfield J.F."/>
        </authorList>
    </citation>
    <scope>NUCLEOTIDE SEQUENCE [LARGE SCALE GENOMIC DNA]</scope>
</reference>
<dbReference type="PANTHER" id="PTHR36456">
    <property type="entry name" value="UPF0232 PROTEIN SCO3875"/>
    <property type="match status" value="1"/>
</dbReference>
<proteinExistence type="predicted"/>
<dbReference type="PANTHER" id="PTHR36456:SF1">
    <property type="entry name" value="UPF0232 PROTEIN SCO3875"/>
    <property type="match status" value="1"/>
</dbReference>
<dbReference type="InterPro" id="IPR007922">
    <property type="entry name" value="DciA-like"/>
</dbReference>
<dbReference type="Pfam" id="PF05258">
    <property type="entry name" value="DciA"/>
    <property type="match status" value="1"/>
</dbReference>
<sequence>MQKISGILSKLLKQYGLEGKMLEYTMADKWEAIVGNTIATHTCPAGIRYKKLYILVDSPVWVQEMSFYKDELIEKVNNYFGKKIINDVYLKTGNILNGK</sequence>
<organism evidence="1 2">
    <name type="scientific">Candidatus Uhrbacteria bacterium GW2011_GWF2_41_16</name>
    <dbReference type="NCBI Taxonomy" id="1618997"/>
    <lineage>
        <taxon>Bacteria</taxon>
        <taxon>Candidatus Uhriibacteriota</taxon>
    </lineage>
</organism>
<evidence type="ECO:0008006" key="3">
    <source>
        <dbReference type="Google" id="ProtNLM"/>
    </source>
</evidence>
<evidence type="ECO:0000313" key="1">
    <source>
        <dbReference type="EMBL" id="KKR97012.1"/>
    </source>
</evidence>
<evidence type="ECO:0000313" key="2">
    <source>
        <dbReference type="Proteomes" id="UP000034746"/>
    </source>
</evidence>
<comment type="caution">
    <text evidence="1">The sequence shown here is derived from an EMBL/GenBank/DDBJ whole genome shotgun (WGS) entry which is preliminary data.</text>
</comment>
<gene>
    <name evidence="1" type="ORF">UU48_C0020G0008</name>
</gene>
<dbReference type="AlphaFoldDB" id="A0A0G0Y9S0"/>
<dbReference type="EMBL" id="LCAU01000020">
    <property type="protein sequence ID" value="KKR97012.1"/>
    <property type="molecule type" value="Genomic_DNA"/>
</dbReference>